<dbReference type="OrthoDB" id="5393654at2759"/>
<sequence>MAPNSSPEPPLGALLHSLDVSDFHEDAYMYVTESVITDCKPPKWTPPPEPRQLSPDNGEYFREPNAAHFPKHPIEPAITAVLAMDPEATRNVDIVACGSTLGNLLRFIRGEKQFRMLVELVEGVVFLIRRENTARELIPNVRGYGHTFPEAYTTWEADVKGSVTHQRVISYRFGGLEFLVRFEGDGYIWDDDEAKDEEERGAGTHKRAQLSDLDAPQTIDGLVDELHRNRLAGARPADGDSVNVTYGGSLVDQECIFELKTRSVRRKEADTFEDTFGDQLPRLWVAQIPKFVLAYHDHGLFEEVGVKDVRSDVKDWERDHVSALSRLAALLHRIVGLVTSRPDGKLELRHNTMGTLEVREQLADAGDTLSAPVRALWAKARSIDDGAMSKESASDSDEDAKEDSSRIAAIHLAAMKPNVLLHAQFPTPEALLNLEPFLACLTTSELKDPKVGVLTARQTQSREIVSFIKWDLPILQETLKGDETKDFRWSDGCCQEYLDEYAALAEEAKQRAVGDLACYRVTFVCTDPRWQGHGAGSVLTRKVLGEARAAGMPVYLESTLEAVKMYEKLGFSQVDQFEMTPRCDPTVSTTVLDIREPSPLKCTCGKDRG</sequence>
<name>A0A423VC23_CYTCH</name>
<dbReference type="AlphaFoldDB" id="A0A423VC23"/>
<dbReference type="InterPro" id="IPR000182">
    <property type="entry name" value="GNAT_dom"/>
</dbReference>
<dbReference type="Gene3D" id="3.40.630.30">
    <property type="match status" value="1"/>
</dbReference>
<reference evidence="2 3" key="1">
    <citation type="submission" date="2015-09" db="EMBL/GenBank/DDBJ databases">
        <title>Host preference determinants of Valsa canker pathogens revealed by comparative genomics.</title>
        <authorList>
            <person name="Yin Z."/>
            <person name="Huang L."/>
        </authorList>
    </citation>
    <scope>NUCLEOTIDE SEQUENCE [LARGE SCALE GENOMIC DNA]</scope>
    <source>
        <strain evidence="2 3">YSFL</strain>
    </source>
</reference>
<evidence type="ECO:0000259" key="1">
    <source>
        <dbReference type="PROSITE" id="PS51186"/>
    </source>
</evidence>
<dbReference type="PROSITE" id="PS51186">
    <property type="entry name" value="GNAT"/>
    <property type="match status" value="1"/>
</dbReference>
<organism evidence="2 3">
    <name type="scientific">Cytospora chrysosperma</name>
    <name type="common">Cytospora canker fungus</name>
    <name type="synonym">Sphaeria chrysosperma</name>
    <dbReference type="NCBI Taxonomy" id="252740"/>
    <lineage>
        <taxon>Eukaryota</taxon>
        <taxon>Fungi</taxon>
        <taxon>Dikarya</taxon>
        <taxon>Ascomycota</taxon>
        <taxon>Pezizomycotina</taxon>
        <taxon>Sordariomycetes</taxon>
        <taxon>Sordariomycetidae</taxon>
        <taxon>Diaporthales</taxon>
        <taxon>Cytosporaceae</taxon>
        <taxon>Cytospora</taxon>
    </lineage>
</organism>
<protein>
    <recommendedName>
        <fullName evidence="1">N-acetyltransferase domain-containing protein</fullName>
    </recommendedName>
</protein>
<feature type="domain" description="N-acetyltransferase" evidence="1">
    <location>
        <begin position="462"/>
        <end position="601"/>
    </location>
</feature>
<gene>
    <name evidence="2" type="ORF">VSDG_09327</name>
</gene>
<proteinExistence type="predicted"/>
<dbReference type="InterPro" id="IPR016181">
    <property type="entry name" value="Acyl_CoA_acyltransferase"/>
</dbReference>
<comment type="caution">
    <text evidence="2">The sequence shown here is derived from an EMBL/GenBank/DDBJ whole genome shotgun (WGS) entry which is preliminary data.</text>
</comment>
<dbReference type="Proteomes" id="UP000284375">
    <property type="component" value="Unassembled WGS sequence"/>
</dbReference>
<evidence type="ECO:0000313" key="3">
    <source>
        <dbReference type="Proteomes" id="UP000284375"/>
    </source>
</evidence>
<dbReference type="EMBL" id="LJZO01000066">
    <property type="protein sequence ID" value="ROV88516.1"/>
    <property type="molecule type" value="Genomic_DNA"/>
</dbReference>
<dbReference type="SUPFAM" id="SSF55729">
    <property type="entry name" value="Acyl-CoA N-acyltransferases (Nat)"/>
    <property type="match status" value="1"/>
</dbReference>
<dbReference type="PANTHER" id="PTHR35179">
    <property type="entry name" value="PROTEIN CBG02620"/>
    <property type="match status" value="1"/>
</dbReference>
<evidence type="ECO:0000313" key="2">
    <source>
        <dbReference type="EMBL" id="ROV88516.1"/>
    </source>
</evidence>
<dbReference type="STRING" id="252740.A0A423VC23"/>
<dbReference type="GO" id="GO:0016747">
    <property type="term" value="F:acyltransferase activity, transferring groups other than amino-acyl groups"/>
    <property type="evidence" value="ECO:0007669"/>
    <property type="project" value="InterPro"/>
</dbReference>
<accession>A0A423VC23</accession>
<keyword evidence="3" id="KW-1185">Reference proteome</keyword>
<dbReference type="Pfam" id="PF13673">
    <property type="entry name" value="Acetyltransf_10"/>
    <property type="match status" value="1"/>
</dbReference>
<dbReference type="PANTHER" id="PTHR35179:SF2">
    <property type="entry name" value="START DOMAIN-CONTAINING PROTEIN"/>
    <property type="match status" value="1"/>
</dbReference>